<evidence type="ECO:0000313" key="7">
    <source>
        <dbReference type="Proteomes" id="UP000318288"/>
    </source>
</evidence>
<sequence>MKMPNPDHEMLVEAICDGKLEEVAQWLDKGVSPNGPPVCPAFARPLALAISSGHLEIAELLVAQGASPSTGVDALRDCIDNLEFGEWIDRIIADASPDLSESFQEAFVHACEEGKREIAEKILAVCPPPAEFTFRRCPLGQAICSQQTEIALWLIDVGFGPQSHLANEKPPVVYAIVADEPSVLKRLIEKGQSIDLKVSGHQTVFTCIPKLYSRLRHVRDFPKNEKFEVFHEGGLLHVAAVAGSPKCAALLLEAGLVPQLVDSEGRTPTMLAAIGGKHTAAVLTLLPEPDLKDPKAVLDLMTRGLHDGDADAVKKAIDHGFEVSTPIRTSYGVVWTPLTFAALHGHLAVVQTLIDSGADIDRSDWTDRKRPEMKGIRYLYNNGGLETFAEPAAPIDRTALAWAAMHGHVDVVKHLLDLGADRVRLDALSMTALHTAALGDQPKVISYLVDAGLDLHAEAFDKMTPLHVAAQVNAIASVKKLLALGADPTRLNKSGESPYLAAKQAGKPGAYRALEPHTPEELRKKKRNSKPPAPSLVGSNNERKKILAAAKTRFGKDAKQLSCKKTIDRLARQAGTDEFVAVAEAIRKKLKAAEWQRWDDTPQILCCENVKITDARLLKIQTEFLPQSVYLTRGLLRGDDGVTVHLVPTSNLFENFVAFYTDGINSGIHHELILAWLMDLHDRHPYELIGIGHDGVEPRFTAAPADPESLLRELLTICPPEDEEQAATKWLSKRLKSKTPQPFLWWD</sequence>
<feature type="region of interest" description="Disordered" evidence="4">
    <location>
        <begin position="493"/>
        <end position="542"/>
    </location>
</feature>
<dbReference type="InterPro" id="IPR002110">
    <property type="entry name" value="Ankyrin_rpt"/>
</dbReference>
<feature type="repeat" description="ANK" evidence="3">
    <location>
        <begin position="461"/>
        <end position="493"/>
    </location>
</feature>
<dbReference type="PROSITE" id="PS50088">
    <property type="entry name" value="ANK_REPEAT"/>
    <property type="match status" value="4"/>
</dbReference>
<dbReference type="InterPro" id="IPR036770">
    <property type="entry name" value="Ankyrin_rpt-contain_sf"/>
</dbReference>
<dbReference type="Gene3D" id="1.25.40.20">
    <property type="entry name" value="Ankyrin repeat-containing domain"/>
    <property type="match status" value="5"/>
</dbReference>
<feature type="domain" description="DUF4253" evidence="5">
    <location>
        <begin position="644"/>
        <end position="747"/>
    </location>
</feature>
<dbReference type="PANTHER" id="PTHR24198">
    <property type="entry name" value="ANKYRIN REPEAT AND PROTEIN KINASE DOMAIN-CONTAINING PROTEIN"/>
    <property type="match status" value="1"/>
</dbReference>
<gene>
    <name evidence="6" type="ORF">Poly51_27300</name>
</gene>
<keyword evidence="1" id="KW-0677">Repeat</keyword>
<dbReference type="PANTHER" id="PTHR24198:SF165">
    <property type="entry name" value="ANKYRIN REPEAT-CONTAINING PROTEIN-RELATED"/>
    <property type="match status" value="1"/>
</dbReference>
<evidence type="ECO:0000313" key="6">
    <source>
        <dbReference type="EMBL" id="TWU56813.1"/>
    </source>
</evidence>
<dbReference type="PROSITE" id="PS50297">
    <property type="entry name" value="ANK_REP_REGION"/>
    <property type="match status" value="3"/>
</dbReference>
<evidence type="ECO:0000256" key="1">
    <source>
        <dbReference type="ARBA" id="ARBA00022737"/>
    </source>
</evidence>
<protein>
    <submittedName>
        <fullName evidence="6">Ankyrin repeats (3 copies)</fullName>
    </submittedName>
</protein>
<dbReference type="Pfam" id="PF12796">
    <property type="entry name" value="Ank_2"/>
    <property type="match status" value="1"/>
</dbReference>
<feature type="repeat" description="ANK" evidence="3">
    <location>
        <begin position="428"/>
        <end position="460"/>
    </location>
</feature>
<organism evidence="6 7">
    <name type="scientific">Rubripirellula tenax</name>
    <dbReference type="NCBI Taxonomy" id="2528015"/>
    <lineage>
        <taxon>Bacteria</taxon>
        <taxon>Pseudomonadati</taxon>
        <taxon>Planctomycetota</taxon>
        <taxon>Planctomycetia</taxon>
        <taxon>Pirellulales</taxon>
        <taxon>Pirellulaceae</taxon>
        <taxon>Rubripirellula</taxon>
    </lineage>
</organism>
<dbReference type="RefSeq" id="WP_146458159.1">
    <property type="nucleotide sequence ID" value="NZ_SJPW01000003.1"/>
</dbReference>
<dbReference type="AlphaFoldDB" id="A0A5C6F4X6"/>
<comment type="caution">
    <text evidence="6">The sequence shown here is derived from an EMBL/GenBank/DDBJ whole genome shotgun (WGS) entry which is preliminary data.</text>
</comment>
<evidence type="ECO:0000256" key="4">
    <source>
        <dbReference type="SAM" id="MobiDB-lite"/>
    </source>
</evidence>
<keyword evidence="7" id="KW-1185">Reference proteome</keyword>
<keyword evidence="2 3" id="KW-0040">ANK repeat</keyword>
<name>A0A5C6F4X6_9BACT</name>
<dbReference type="OrthoDB" id="224476at2"/>
<dbReference type="InterPro" id="IPR025349">
    <property type="entry name" value="DUF4253"/>
</dbReference>
<feature type="repeat" description="ANK" evidence="3">
    <location>
        <begin position="336"/>
        <end position="365"/>
    </location>
</feature>
<dbReference type="EMBL" id="SJPW01000003">
    <property type="protein sequence ID" value="TWU56813.1"/>
    <property type="molecule type" value="Genomic_DNA"/>
</dbReference>
<dbReference type="Proteomes" id="UP000318288">
    <property type="component" value="Unassembled WGS sequence"/>
</dbReference>
<feature type="compositionally biased region" description="Basic and acidic residues" evidence="4">
    <location>
        <begin position="514"/>
        <end position="523"/>
    </location>
</feature>
<evidence type="ECO:0000256" key="3">
    <source>
        <dbReference type="PROSITE-ProRule" id="PRU00023"/>
    </source>
</evidence>
<evidence type="ECO:0000256" key="2">
    <source>
        <dbReference type="ARBA" id="ARBA00023043"/>
    </source>
</evidence>
<feature type="repeat" description="ANK" evidence="3">
    <location>
        <begin position="395"/>
        <end position="427"/>
    </location>
</feature>
<dbReference type="SUPFAM" id="SSF48403">
    <property type="entry name" value="Ankyrin repeat"/>
    <property type="match status" value="2"/>
</dbReference>
<accession>A0A5C6F4X6</accession>
<dbReference type="Pfam" id="PF14062">
    <property type="entry name" value="DUF4253"/>
    <property type="match status" value="1"/>
</dbReference>
<reference evidence="6 7" key="1">
    <citation type="submission" date="2019-02" db="EMBL/GenBank/DDBJ databases">
        <title>Deep-cultivation of Planctomycetes and their phenomic and genomic characterization uncovers novel biology.</title>
        <authorList>
            <person name="Wiegand S."/>
            <person name="Jogler M."/>
            <person name="Boedeker C."/>
            <person name="Pinto D."/>
            <person name="Vollmers J."/>
            <person name="Rivas-Marin E."/>
            <person name="Kohn T."/>
            <person name="Peeters S.H."/>
            <person name="Heuer A."/>
            <person name="Rast P."/>
            <person name="Oberbeckmann S."/>
            <person name="Bunk B."/>
            <person name="Jeske O."/>
            <person name="Meyerdierks A."/>
            <person name="Storesund J.E."/>
            <person name="Kallscheuer N."/>
            <person name="Luecker S."/>
            <person name="Lage O.M."/>
            <person name="Pohl T."/>
            <person name="Merkel B.J."/>
            <person name="Hornburger P."/>
            <person name="Mueller R.-W."/>
            <person name="Bruemmer F."/>
            <person name="Labrenz M."/>
            <person name="Spormann A.M."/>
            <person name="Op Den Camp H."/>
            <person name="Overmann J."/>
            <person name="Amann R."/>
            <person name="Jetten M.S.M."/>
            <person name="Mascher T."/>
            <person name="Medema M.H."/>
            <person name="Devos D.P."/>
            <person name="Kaster A.-K."/>
            <person name="Ovreas L."/>
            <person name="Rohde M."/>
            <person name="Galperin M.Y."/>
            <person name="Jogler C."/>
        </authorList>
    </citation>
    <scope>NUCLEOTIDE SEQUENCE [LARGE SCALE GENOMIC DNA]</scope>
    <source>
        <strain evidence="6 7">Poly51</strain>
    </source>
</reference>
<dbReference type="Pfam" id="PF00023">
    <property type="entry name" value="Ank"/>
    <property type="match status" value="2"/>
</dbReference>
<proteinExistence type="predicted"/>
<dbReference type="SMART" id="SM00248">
    <property type="entry name" value="ANK"/>
    <property type="match status" value="9"/>
</dbReference>
<evidence type="ECO:0000259" key="5">
    <source>
        <dbReference type="Pfam" id="PF14062"/>
    </source>
</evidence>